<evidence type="ECO:0000313" key="1">
    <source>
        <dbReference type="EMBL" id="KKK95943.1"/>
    </source>
</evidence>
<dbReference type="AlphaFoldDB" id="A0A0F8ZQ48"/>
<organism evidence="1">
    <name type="scientific">marine sediment metagenome</name>
    <dbReference type="NCBI Taxonomy" id="412755"/>
    <lineage>
        <taxon>unclassified sequences</taxon>
        <taxon>metagenomes</taxon>
        <taxon>ecological metagenomes</taxon>
    </lineage>
</organism>
<sequence length="62" mass="6576">MDDSAKILLTVIGLSVGYMWAAHWSKPAVEEPCSCTEGCVVKTFESATCVFCPGKPSCCTVS</sequence>
<gene>
    <name evidence="1" type="ORF">LCGC14_2667700</name>
</gene>
<name>A0A0F8ZQ48_9ZZZZ</name>
<reference evidence="1" key="1">
    <citation type="journal article" date="2015" name="Nature">
        <title>Complex archaea that bridge the gap between prokaryotes and eukaryotes.</title>
        <authorList>
            <person name="Spang A."/>
            <person name="Saw J.H."/>
            <person name="Jorgensen S.L."/>
            <person name="Zaremba-Niedzwiedzka K."/>
            <person name="Martijn J."/>
            <person name="Lind A.E."/>
            <person name="van Eijk R."/>
            <person name="Schleper C."/>
            <person name="Guy L."/>
            <person name="Ettema T.J."/>
        </authorList>
    </citation>
    <scope>NUCLEOTIDE SEQUENCE</scope>
</reference>
<proteinExistence type="predicted"/>
<dbReference type="EMBL" id="LAZR01046692">
    <property type="protein sequence ID" value="KKK95943.1"/>
    <property type="molecule type" value="Genomic_DNA"/>
</dbReference>
<accession>A0A0F8ZQ48</accession>
<comment type="caution">
    <text evidence="1">The sequence shown here is derived from an EMBL/GenBank/DDBJ whole genome shotgun (WGS) entry which is preliminary data.</text>
</comment>
<protein>
    <submittedName>
        <fullName evidence="1">Uncharacterized protein</fullName>
    </submittedName>
</protein>
<feature type="non-terminal residue" evidence="1">
    <location>
        <position position="62"/>
    </location>
</feature>